<keyword evidence="11" id="KW-1185">Reference proteome</keyword>
<organism evidence="10 11">
    <name type="scientific">Georgenia halotolerans</name>
    <dbReference type="NCBI Taxonomy" id="3028317"/>
    <lineage>
        <taxon>Bacteria</taxon>
        <taxon>Bacillati</taxon>
        <taxon>Actinomycetota</taxon>
        <taxon>Actinomycetes</taxon>
        <taxon>Micrococcales</taxon>
        <taxon>Bogoriellaceae</taxon>
        <taxon>Georgenia</taxon>
    </lineage>
</organism>
<dbReference type="SUPFAM" id="SSF56112">
    <property type="entry name" value="Protein kinase-like (PK-like)"/>
    <property type="match status" value="1"/>
</dbReference>
<feature type="transmembrane region" description="Helical" evidence="9">
    <location>
        <begin position="204"/>
        <end position="224"/>
    </location>
</feature>
<evidence type="ECO:0000256" key="5">
    <source>
        <dbReference type="ARBA" id="ARBA00022984"/>
    </source>
</evidence>
<comment type="subcellular location">
    <subcellularLocation>
        <location evidence="1">Cell membrane</location>
        <topology evidence="1">Multi-pass membrane protein</topology>
    </subcellularLocation>
</comment>
<evidence type="ECO:0000256" key="2">
    <source>
        <dbReference type="ARBA" id="ARBA00022475"/>
    </source>
</evidence>
<dbReference type="InterPro" id="IPR051050">
    <property type="entry name" value="Lipid_II_flippase_MurJ/MviN"/>
</dbReference>
<keyword evidence="3 9" id="KW-0812">Transmembrane</keyword>
<protein>
    <submittedName>
        <fullName evidence="10">Lipid II flippase MurJ</fullName>
    </submittedName>
</protein>
<reference evidence="10" key="1">
    <citation type="submission" date="2023-02" db="EMBL/GenBank/DDBJ databases">
        <title>Georgenia sp.10Sc9-8, isolated from a soil sample collected from the Taklamakan desert.</title>
        <authorList>
            <person name="Liu S."/>
        </authorList>
    </citation>
    <scope>NUCLEOTIDE SEQUENCE</scope>
    <source>
        <strain evidence="10">10Sc9-8</strain>
    </source>
</reference>
<feature type="transmembrane region" description="Helical" evidence="9">
    <location>
        <begin position="434"/>
        <end position="454"/>
    </location>
</feature>
<keyword evidence="4" id="KW-0133">Cell shape</keyword>
<gene>
    <name evidence="10" type="ORF">PU560_09310</name>
</gene>
<feature type="transmembrane region" description="Helical" evidence="9">
    <location>
        <begin position="335"/>
        <end position="362"/>
    </location>
</feature>
<evidence type="ECO:0000313" key="11">
    <source>
        <dbReference type="Proteomes" id="UP001165561"/>
    </source>
</evidence>
<keyword evidence="6 9" id="KW-1133">Transmembrane helix</keyword>
<keyword evidence="2" id="KW-1003">Cell membrane</keyword>
<dbReference type="PRINTS" id="PR01806">
    <property type="entry name" value="VIRFACTRMVIN"/>
</dbReference>
<feature type="transmembrane region" description="Helical" evidence="9">
    <location>
        <begin position="56"/>
        <end position="75"/>
    </location>
</feature>
<feature type="transmembrane region" description="Helical" evidence="9">
    <location>
        <begin position="406"/>
        <end position="428"/>
    </location>
</feature>
<sequence>MSARRGLAGSSALMFSGTLVSRLLGMVREPLLLGAAIGINYGAANAFAVANRLPNLIHLLIAGGVLNAVLVPQIVRAMTGHTDGGQQYVNRLLTVSAAVLGAVTVLLTAAATILVSLYASELPPQWFDLAVVFAVWTIPQLFFYGMYTVLGQVLNARGNFGPYMWAPAANNVVAIAGLVVYLVLYGGVGSGPAEDASAWTTDRVAVLAGTATLGVVAQAVILIWPLHRSGFRFRPEWGLRGSGLGRASRVAMWVFGSVLVGQLVNILVIRAAVHAANRGGGALDVPGPAAYNPAYTLFILPNSLVVVSLITALFTRMSSNAATGRLSRVRDDLSLGLRTVGLFTVFGTGALMVLALPIMRVLTATVSYEESQSIARVAVAMLAGLVGMGALTVVQRVYYAFEDTRRMFWIQLPAAGIVAVGAVAAMFVPPQWTLVGVGMAMTVSNTVAAAVSFLSLRRHLPSLDGGRVLRAHVRLTLAAAPAALLGWGLLHLLGVSADDLTIAGAAWRTVLVGTVMGLLYLLLLLVMRVEELTTLLRAAAPVLRPVTRRLPAGAQRVLQHAGLPAGRDTSDGGGPPPVAMPAGPTSAPPPDTPGAVPVRTLGSTSPKTEDDASTGSGTLSGRDQEHSSPLGVTVLGERYQLGAPLPATLPRTTRWRALDLILDRDVEATVLHPQDERTPAVLDAARRAATVEDPRLLAVLDVGDDERSTYLVTDPLPGTALTDIVAAEPLPVDQARALVGEVASALESARRQGVQHLSLRPEAVRVTADDRVVVTGLALDAVLLDAVHDDVVASSRQDAVDLVRILYLALT</sequence>
<feature type="transmembrane region" description="Helical" evidence="9">
    <location>
        <begin position="162"/>
        <end position="184"/>
    </location>
</feature>
<dbReference type="EMBL" id="JARACI010000945">
    <property type="protein sequence ID" value="MDD9206660.1"/>
    <property type="molecule type" value="Genomic_DNA"/>
</dbReference>
<dbReference type="Proteomes" id="UP001165561">
    <property type="component" value="Unassembled WGS sequence"/>
</dbReference>
<dbReference type="InterPro" id="IPR004268">
    <property type="entry name" value="MurJ"/>
</dbReference>
<evidence type="ECO:0000256" key="8">
    <source>
        <dbReference type="SAM" id="MobiDB-lite"/>
    </source>
</evidence>
<feature type="transmembrane region" description="Helical" evidence="9">
    <location>
        <begin position="95"/>
        <end position="120"/>
    </location>
</feature>
<evidence type="ECO:0000256" key="3">
    <source>
        <dbReference type="ARBA" id="ARBA00022692"/>
    </source>
</evidence>
<dbReference type="Gene3D" id="1.10.510.10">
    <property type="entry name" value="Transferase(Phosphotransferase) domain 1"/>
    <property type="match status" value="1"/>
</dbReference>
<comment type="caution">
    <text evidence="10">The sequence shown here is derived from an EMBL/GenBank/DDBJ whole genome shotgun (WGS) entry which is preliminary data.</text>
</comment>
<evidence type="ECO:0000313" key="10">
    <source>
        <dbReference type="EMBL" id="MDD9206660.1"/>
    </source>
</evidence>
<feature type="transmembrane region" description="Helical" evidence="9">
    <location>
        <begin position="31"/>
        <end position="50"/>
    </location>
</feature>
<feature type="transmembrane region" description="Helical" evidence="9">
    <location>
        <begin position="505"/>
        <end position="527"/>
    </location>
</feature>
<evidence type="ECO:0000256" key="6">
    <source>
        <dbReference type="ARBA" id="ARBA00022989"/>
    </source>
</evidence>
<dbReference type="CDD" id="cd13123">
    <property type="entry name" value="MATE_MurJ_like"/>
    <property type="match status" value="1"/>
</dbReference>
<feature type="transmembrane region" description="Helical" evidence="9">
    <location>
        <begin position="293"/>
        <end position="314"/>
    </location>
</feature>
<dbReference type="Pfam" id="PF03023">
    <property type="entry name" value="MurJ"/>
    <property type="match status" value="1"/>
</dbReference>
<feature type="transmembrane region" description="Helical" evidence="9">
    <location>
        <begin position="250"/>
        <end position="273"/>
    </location>
</feature>
<feature type="transmembrane region" description="Helical" evidence="9">
    <location>
        <begin position="374"/>
        <end position="394"/>
    </location>
</feature>
<feature type="region of interest" description="Disordered" evidence="8">
    <location>
        <begin position="561"/>
        <end position="628"/>
    </location>
</feature>
<accession>A0ABT5TX53</accession>
<proteinExistence type="predicted"/>
<keyword evidence="5" id="KW-0573">Peptidoglycan synthesis</keyword>
<name>A0ABT5TX53_9MICO</name>
<evidence type="ECO:0000256" key="4">
    <source>
        <dbReference type="ARBA" id="ARBA00022960"/>
    </source>
</evidence>
<feature type="non-terminal residue" evidence="10">
    <location>
        <position position="811"/>
    </location>
</feature>
<dbReference type="PANTHER" id="PTHR47019">
    <property type="entry name" value="LIPID II FLIPPASE MURJ"/>
    <property type="match status" value="1"/>
</dbReference>
<feature type="transmembrane region" description="Helical" evidence="9">
    <location>
        <begin position="475"/>
        <end position="493"/>
    </location>
</feature>
<evidence type="ECO:0000256" key="9">
    <source>
        <dbReference type="SAM" id="Phobius"/>
    </source>
</evidence>
<evidence type="ECO:0000256" key="7">
    <source>
        <dbReference type="ARBA" id="ARBA00023136"/>
    </source>
</evidence>
<keyword evidence="7 9" id="KW-0472">Membrane</keyword>
<evidence type="ECO:0000256" key="1">
    <source>
        <dbReference type="ARBA" id="ARBA00004651"/>
    </source>
</evidence>
<dbReference type="PANTHER" id="PTHR47019:SF1">
    <property type="entry name" value="LIPID II FLIPPASE MURJ"/>
    <property type="match status" value="1"/>
</dbReference>
<dbReference type="InterPro" id="IPR011009">
    <property type="entry name" value="Kinase-like_dom_sf"/>
</dbReference>
<feature type="transmembrane region" description="Helical" evidence="9">
    <location>
        <begin position="126"/>
        <end position="150"/>
    </location>
</feature>